<dbReference type="InterPro" id="IPR050238">
    <property type="entry name" value="DNA_Rep/Repair_Clamp_Loader"/>
</dbReference>
<dbReference type="PANTHER" id="PTHR11669:SF20">
    <property type="entry name" value="REPLICATION FACTOR C SUBUNIT 4"/>
    <property type="match status" value="1"/>
</dbReference>
<evidence type="ECO:0008006" key="5">
    <source>
        <dbReference type="Google" id="ProtNLM"/>
    </source>
</evidence>
<accession>A0A381N7Z2</accession>
<name>A0A381N7Z2_9ZZZZ</name>
<dbReference type="GO" id="GO:0003689">
    <property type="term" value="F:DNA clamp loader activity"/>
    <property type="evidence" value="ECO:0007669"/>
    <property type="project" value="TreeGrafter"/>
</dbReference>
<protein>
    <recommendedName>
        <fullName evidence="5">ATPase AAA-type core domain-containing protein</fullName>
    </recommendedName>
</protein>
<dbReference type="EMBL" id="UINC01000187">
    <property type="protein sequence ID" value="SUZ50741.1"/>
    <property type="molecule type" value="Genomic_DNA"/>
</dbReference>
<feature type="non-terminal residue" evidence="4">
    <location>
        <position position="153"/>
    </location>
</feature>
<sequence>MFLIKLITIIEIIYMNCIKKYLPENLNEIKYNREKINDLMKIQNGNLYNFIVCGDYGIGKTLIKKLYLKFLKKKNIKIFELNLHEDLKKNLKIKEKISNILKIIQTKVLIIDNYEKLTIEQQYFLKSLIKKKKNLFIFIFINNIDNLIEQFHS</sequence>
<evidence type="ECO:0000256" key="2">
    <source>
        <dbReference type="ARBA" id="ARBA00022741"/>
    </source>
</evidence>
<evidence type="ECO:0000256" key="3">
    <source>
        <dbReference type="ARBA" id="ARBA00022840"/>
    </source>
</evidence>
<dbReference type="Gene3D" id="3.40.50.300">
    <property type="entry name" value="P-loop containing nucleotide triphosphate hydrolases"/>
    <property type="match status" value="1"/>
</dbReference>
<dbReference type="GO" id="GO:0005663">
    <property type="term" value="C:DNA replication factor C complex"/>
    <property type="evidence" value="ECO:0007669"/>
    <property type="project" value="TreeGrafter"/>
</dbReference>
<dbReference type="GO" id="GO:0006281">
    <property type="term" value="P:DNA repair"/>
    <property type="evidence" value="ECO:0007669"/>
    <property type="project" value="TreeGrafter"/>
</dbReference>
<evidence type="ECO:0000256" key="1">
    <source>
        <dbReference type="ARBA" id="ARBA00022705"/>
    </source>
</evidence>
<proteinExistence type="predicted"/>
<dbReference type="SUPFAM" id="SSF52540">
    <property type="entry name" value="P-loop containing nucleoside triphosphate hydrolases"/>
    <property type="match status" value="1"/>
</dbReference>
<keyword evidence="1" id="KW-0235">DNA replication</keyword>
<dbReference type="AlphaFoldDB" id="A0A381N7Z2"/>
<keyword evidence="3" id="KW-0067">ATP-binding</keyword>
<gene>
    <name evidence="4" type="ORF">METZ01_LOCUS3595</name>
</gene>
<reference evidence="4" key="1">
    <citation type="submission" date="2018-05" db="EMBL/GenBank/DDBJ databases">
        <authorList>
            <person name="Lanie J.A."/>
            <person name="Ng W.-L."/>
            <person name="Kazmierczak K.M."/>
            <person name="Andrzejewski T.M."/>
            <person name="Davidsen T.M."/>
            <person name="Wayne K.J."/>
            <person name="Tettelin H."/>
            <person name="Glass J.I."/>
            <person name="Rusch D."/>
            <person name="Podicherti R."/>
            <person name="Tsui H.-C.T."/>
            <person name="Winkler M.E."/>
        </authorList>
    </citation>
    <scope>NUCLEOTIDE SEQUENCE</scope>
</reference>
<dbReference type="GO" id="GO:0006261">
    <property type="term" value="P:DNA-templated DNA replication"/>
    <property type="evidence" value="ECO:0007669"/>
    <property type="project" value="TreeGrafter"/>
</dbReference>
<dbReference type="PANTHER" id="PTHR11669">
    <property type="entry name" value="REPLICATION FACTOR C / DNA POLYMERASE III GAMMA-TAU SUBUNIT"/>
    <property type="match status" value="1"/>
</dbReference>
<organism evidence="4">
    <name type="scientific">marine metagenome</name>
    <dbReference type="NCBI Taxonomy" id="408172"/>
    <lineage>
        <taxon>unclassified sequences</taxon>
        <taxon>metagenomes</taxon>
        <taxon>ecological metagenomes</taxon>
    </lineage>
</organism>
<dbReference type="InterPro" id="IPR027417">
    <property type="entry name" value="P-loop_NTPase"/>
</dbReference>
<keyword evidence="2" id="KW-0547">Nucleotide-binding</keyword>
<evidence type="ECO:0000313" key="4">
    <source>
        <dbReference type="EMBL" id="SUZ50741.1"/>
    </source>
</evidence>
<dbReference type="GO" id="GO:0005524">
    <property type="term" value="F:ATP binding"/>
    <property type="evidence" value="ECO:0007669"/>
    <property type="project" value="UniProtKB-KW"/>
</dbReference>